<accession>A0AAP2Z9N7</accession>
<sequence length="295" mass="30816">MVTVLTAGHINWDVTLRVDQFPEPDGEVAIRSRQQSGGGSAANVAVACRALEVDTGLIGSVGDDDTGLLARRELEDAAVDIDGVRIVEDAETAVKYIVVDDAGEVALLGNDGVNEAVGPEDLDPERIRAADHVHLTSQRPDTAGRLAQLASESGATVSVDPGRRLADRDYGTALEHADIIFLTDREAEAVLESSYPASTYNDRLVVIKYGGDGAEIHSPGGSIRHPGFDIDPVDTTGAGDAFAAGFIATSLGTDDLEVVLEFANACGALAASAEGARITPSYASVEAFLEEQTLE</sequence>
<dbReference type="PANTHER" id="PTHR10584:SF166">
    <property type="entry name" value="RIBOKINASE"/>
    <property type="match status" value="1"/>
</dbReference>
<dbReference type="PRINTS" id="PR00990">
    <property type="entry name" value="RIBOKINASE"/>
</dbReference>
<evidence type="ECO:0000256" key="3">
    <source>
        <dbReference type="ARBA" id="ARBA00022777"/>
    </source>
</evidence>
<keyword evidence="2 4" id="KW-0808">Transferase</keyword>
<keyword evidence="7" id="KW-1185">Reference proteome</keyword>
<dbReference type="SUPFAM" id="SSF53613">
    <property type="entry name" value="Ribokinase-like"/>
    <property type="match status" value="1"/>
</dbReference>
<dbReference type="Proteomes" id="UP001321047">
    <property type="component" value="Unassembled WGS sequence"/>
</dbReference>
<protein>
    <submittedName>
        <fullName evidence="6">Carbohydrate kinase family protein</fullName>
    </submittedName>
</protein>
<dbReference type="RefSeq" id="WP_342809590.1">
    <property type="nucleotide sequence ID" value="NZ_JAOPJZ010000015.1"/>
</dbReference>
<dbReference type="InterPro" id="IPR002173">
    <property type="entry name" value="Carboh/pur_kinase_PfkB_CS"/>
</dbReference>
<dbReference type="InterPro" id="IPR029056">
    <property type="entry name" value="Ribokinase-like"/>
</dbReference>
<evidence type="ECO:0000313" key="6">
    <source>
        <dbReference type="EMBL" id="MCU4753269.1"/>
    </source>
</evidence>
<feature type="domain" description="Carbohydrate kinase PfkB" evidence="5">
    <location>
        <begin position="4"/>
        <end position="278"/>
    </location>
</feature>
<dbReference type="CDD" id="cd01942">
    <property type="entry name" value="ribokinase_group_A"/>
    <property type="match status" value="1"/>
</dbReference>
<dbReference type="GO" id="GO:0016301">
    <property type="term" value="F:kinase activity"/>
    <property type="evidence" value="ECO:0007669"/>
    <property type="project" value="UniProtKB-KW"/>
</dbReference>
<evidence type="ECO:0000313" key="7">
    <source>
        <dbReference type="Proteomes" id="UP001321047"/>
    </source>
</evidence>
<reference evidence="6 7" key="1">
    <citation type="submission" date="2022-09" db="EMBL/GenBank/DDBJ databases">
        <title>Enrichment on poylsaccharides allowed isolation of novel metabolic and taxonomic groups of Haloarchaea.</title>
        <authorList>
            <person name="Sorokin D.Y."/>
            <person name="Elcheninov A.G."/>
            <person name="Khizhniak T.V."/>
            <person name="Kolganova T.V."/>
            <person name="Kublanov I.V."/>
        </authorList>
    </citation>
    <scope>NUCLEOTIDE SEQUENCE [LARGE SCALE GENOMIC DNA]</scope>
    <source>
        <strain evidence="6 7">AArc-curdl1</strain>
    </source>
</reference>
<gene>
    <name evidence="6" type="ORF">OB919_15005</name>
</gene>
<dbReference type="PANTHER" id="PTHR10584">
    <property type="entry name" value="SUGAR KINASE"/>
    <property type="match status" value="1"/>
</dbReference>
<dbReference type="PROSITE" id="PS00584">
    <property type="entry name" value="PFKB_KINASES_2"/>
    <property type="match status" value="1"/>
</dbReference>
<evidence type="ECO:0000259" key="5">
    <source>
        <dbReference type="Pfam" id="PF00294"/>
    </source>
</evidence>
<dbReference type="GO" id="GO:0006796">
    <property type="term" value="P:phosphate-containing compound metabolic process"/>
    <property type="evidence" value="ECO:0007669"/>
    <property type="project" value="UniProtKB-ARBA"/>
</dbReference>
<dbReference type="Pfam" id="PF00294">
    <property type="entry name" value="PfkB"/>
    <property type="match status" value="1"/>
</dbReference>
<comment type="caution">
    <text evidence="6">The sequence shown here is derived from an EMBL/GenBank/DDBJ whole genome shotgun (WGS) entry which is preliminary data.</text>
</comment>
<dbReference type="EMBL" id="JAOPJZ010000015">
    <property type="protein sequence ID" value="MCU4753269.1"/>
    <property type="molecule type" value="Genomic_DNA"/>
</dbReference>
<organism evidence="6 7">
    <name type="scientific">Natronosalvus hydrolyticus</name>
    <dbReference type="NCBI Taxonomy" id="2979988"/>
    <lineage>
        <taxon>Archaea</taxon>
        <taxon>Methanobacteriati</taxon>
        <taxon>Methanobacteriota</taxon>
        <taxon>Stenosarchaea group</taxon>
        <taxon>Halobacteria</taxon>
        <taxon>Halobacteriales</taxon>
        <taxon>Natrialbaceae</taxon>
        <taxon>Natronosalvus</taxon>
    </lineage>
</organism>
<dbReference type="InterPro" id="IPR011611">
    <property type="entry name" value="PfkB_dom"/>
</dbReference>
<name>A0AAP2Z9N7_9EURY</name>
<keyword evidence="3 4" id="KW-0418">Kinase</keyword>
<evidence type="ECO:0000256" key="4">
    <source>
        <dbReference type="RuleBase" id="RU003704"/>
    </source>
</evidence>
<evidence type="ECO:0000256" key="2">
    <source>
        <dbReference type="ARBA" id="ARBA00022679"/>
    </source>
</evidence>
<dbReference type="InterPro" id="IPR002139">
    <property type="entry name" value="Ribo/fructo_kinase"/>
</dbReference>
<comment type="similarity">
    <text evidence="1 4">Belongs to the carbohydrate kinase PfkB family.</text>
</comment>
<evidence type="ECO:0000256" key="1">
    <source>
        <dbReference type="ARBA" id="ARBA00010688"/>
    </source>
</evidence>
<dbReference type="AlphaFoldDB" id="A0AAP2Z9N7"/>
<proteinExistence type="inferred from homology"/>
<dbReference type="Gene3D" id="3.40.1190.20">
    <property type="match status" value="1"/>
</dbReference>